<evidence type="ECO:0000256" key="3">
    <source>
        <dbReference type="ARBA" id="ARBA00022730"/>
    </source>
</evidence>
<protein>
    <recommendedName>
        <fullName evidence="7">Large ribosomal subunit protein uL11m</fullName>
    </recommendedName>
</protein>
<feature type="domain" description="Large ribosomal subunit protein uL11 C-terminal" evidence="9">
    <location>
        <begin position="71"/>
        <end position="141"/>
    </location>
</feature>
<evidence type="ECO:0000256" key="7">
    <source>
        <dbReference type="ARBA" id="ARBA00040104"/>
    </source>
</evidence>
<organism evidence="11">
    <name type="scientific">Corethron hystrix</name>
    <dbReference type="NCBI Taxonomy" id="216773"/>
    <lineage>
        <taxon>Eukaryota</taxon>
        <taxon>Sar</taxon>
        <taxon>Stramenopiles</taxon>
        <taxon>Ochrophyta</taxon>
        <taxon>Bacillariophyta</taxon>
        <taxon>Coscinodiscophyceae</taxon>
        <taxon>Corethrophycidae</taxon>
        <taxon>Corethrales</taxon>
        <taxon>Corethraceae</taxon>
        <taxon>Corethron</taxon>
    </lineage>
</organism>
<dbReference type="FunFam" id="1.10.10.250:FF:000003">
    <property type="entry name" value="Mitochondrial ribosomal protein L11"/>
    <property type="match status" value="1"/>
</dbReference>
<dbReference type="CDD" id="cd00349">
    <property type="entry name" value="Ribosomal_L11"/>
    <property type="match status" value="1"/>
</dbReference>
<proteinExistence type="inferred from homology"/>
<comment type="similarity">
    <text evidence="1 8">Belongs to the universal ribosomal protein uL11 family.</text>
</comment>
<evidence type="ECO:0000256" key="2">
    <source>
        <dbReference type="ARBA" id="ARBA00022481"/>
    </source>
</evidence>
<dbReference type="AlphaFoldDB" id="A0A7S1BAR1"/>
<dbReference type="Pfam" id="PF03946">
    <property type="entry name" value="Ribosomal_L11_N"/>
    <property type="match status" value="1"/>
</dbReference>
<keyword evidence="5 8" id="KW-0689">Ribosomal protein</keyword>
<gene>
    <name evidence="11" type="ORF">CHYS00102_LOCUS7638</name>
</gene>
<dbReference type="InterPro" id="IPR000911">
    <property type="entry name" value="Ribosomal_uL11"/>
</dbReference>
<dbReference type="Pfam" id="PF00298">
    <property type="entry name" value="Ribosomal_L11"/>
    <property type="match status" value="1"/>
</dbReference>
<evidence type="ECO:0000256" key="1">
    <source>
        <dbReference type="ARBA" id="ARBA00010537"/>
    </source>
</evidence>
<keyword evidence="2" id="KW-0488">Methylation</keyword>
<reference evidence="11" key="1">
    <citation type="submission" date="2021-01" db="EMBL/GenBank/DDBJ databases">
        <authorList>
            <person name="Corre E."/>
            <person name="Pelletier E."/>
            <person name="Niang G."/>
            <person name="Scheremetjew M."/>
            <person name="Finn R."/>
            <person name="Kale V."/>
            <person name="Holt S."/>
            <person name="Cochrane G."/>
            <person name="Meng A."/>
            <person name="Brown T."/>
            <person name="Cohen L."/>
        </authorList>
    </citation>
    <scope>NUCLEOTIDE SEQUENCE</scope>
    <source>
        <strain evidence="11">308</strain>
    </source>
</reference>
<dbReference type="GO" id="GO:0003735">
    <property type="term" value="F:structural constituent of ribosome"/>
    <property type="evidence" value="ECO:0007669"/>
    <property type="project" value="InterPro"/>
</dbReference>
<dbReference type="GO" id="GO:0005762">
    <property type="term" value="C:mitochondrial large ribosomal subunit"/>
    <property type="evidence" value="ECO:0007669"/>
    <property type="project" value="TreeGrafter"/>
</dbReference>
<evidence type="ECO:0000313" key="11">
    <source>
        <dbReference type="EMBL" id="CAD8880452.1"/>
    </source>
</evidence>
<keyword evidence="4" id="KW-0694">RNA-binding</keyword>
<evidence type="ECO:0000256" key="5">
    <source>
        <dbReference type="ARBA" id="ARBA00022980"/>
    </source>
</evidence>
<dbReference type="InterPro" id="IPR020784">
    <property type="entry name" value="Ribosomal_uL11_N"/>
</dbReference>
<evidence type="ECO:0000259" key="9">
    <source>
        <dbReference type="Pfam" id="PF00298"/>
    </source>
</evidence>
<sequence>MSYVRSVLLRVPAAAARPGPAIGQALGPLGVNMAEFCKQFNERTAGYVSSWTLPVRLDAFADRTFEFHVRSPPTSHMIKRAAGLEKGAGRPGAQSAVGSIRVEAVYEIAKIKVQDTHLADMPIRSVAKSIVGTALSMGVEVIDDKGNVVAE</sequence>
<dbReference type="InterPro" id="IPR036769">
    <property type="entry name" value="Ribosomal_uL11_C_sf"/>
</dbReference>
<accession>A0A7S1BAR1</accession>
<dbReference type="InterPro" id="IPR036796">
    <property type="entry name" value="Ribosomal_uL11_N_sf"/>
</dbReference>
<keyword evidence="6 8" id="KW-0687">Ribonucleoprotein</keyword>
<dbReference type="PROSITE" id="PS00359">
    <property type="entry name" value="RIBOSOMAL_L11"/>
    <property type="match status" value="1"/>
</dbReference>
<dbReference type="SUPFAM" id="SSF46906">
    <property type="entry name" value="Ribosomal protein L11, C-terminal domain"/>
    <property type="match status" value="1"/>
</dbReference>
<dbReference type="SMART" id="SM00649">
    <property type="entry name" value="RL11"/>
    <property type="match status" value="1"/>
</dbReference>
<dbReference type="EMBL" id="HBFR01010523">
    <property type="protein sequence ID" value="CAD8880452.1"/>
    <property type="molecule type" value="Transcribed_RNA"/>
</dbReference>
<evidence type="ECO:0000256" key="6">
    <source>
        <dbReference type="ARBA" id="ARBA00023274"/>
    </source>
</evidence>
<dbReference type="NCBIfam" id="TIGR01632">
    <property type="entry name" value="L11_bact"/>
    <property type="match status" value="1"/>
</dbReference>
<dbReference type="PANTHER" id="PTHR11661:SF1">
    <property type="entry name" value="LARGE RIBOSOMAL SUBUNIT PROTEIN UL11M"/>
    <property type="match status" value="1"/>
</dbReference>
<keyword evidence="3" id="KW-0699">rRNA-binding</keyword>
<evidence type="ECO:0000259" key="10">
    <source>
        <dbReference type="Pfam" id="PF03946"/>
    </source>
</evidence>
<dbReference type="InterPro" id="IPR020785">
    <property type="entry name" value="Ribosomal_uL11_CS"/>
</dbReference>
<dbReference type="SUPFAM" id="SSF54747">
    <property type="entry name" value="Ribosomal L11/L12e N-terminal domain"/>
    <property type="match status" value="1"/>
</dbReference>
<dbReference type="PANTHER" id="PTHR11661">
    <property type="entry name" value="60S RIBOSOMAL PROTEIN L12"/>
    <property type="match status" value="1"/>
</dbReference>
<dbReference type="InterPro" id="IPR006519">
    <property type="entry name" value="Ribosomal_uL11_bac-typ"/>
</dbReference>
<dbReference type="Gene3D" id="3.30.1550.10">
    <property type="entry name" value="Ribosomal protein L11/L12, N-terminal domain"/>
    <property type="match status" value="1"/>
</dbReference>
<dbReference type="InterPro" id="IPR020783">
    <property type="entry name" value="Ribosomal_uL11_C"/>
</dbReference>
<feature type="domain" description="Large ribosomal subunit protein uL11 N-terminal" evidence="10">
    <location>
        <begin position="9"/>
        <end position="65"/>
    </location>
</feature>
<dbReference type="HAMAP" id="MF_00736">
    <property type="entry name" value="Ribosomal_uL11"/>
    <property type="match status" value="1"/>
</dbReference>
<evidence type="ECO:0000256" key="4">
    <source>
        <dbReference type="ARBA" id="ARBA00022884"/>
    </source>
</evidence>
<evidence type="ECO:0000256" key="8">
    <source>
        <dbReference type="RuleBase" id="RU003978"/>
    </source>
</evidence>
<dbReference type="GO" id="GO:0006412">
    <property type="term" value="P:translation"/>
    <property type="evidence" value="ECO:0007669"/>
    <property type="project" value="InterPro"/>
</dbReference>
<dbReference type="Gene3D" id="1.10.10.250">
    <property type="entry name" value="Ribosomal protein L11, C-terminal domain"/>
    <property type="match status" value="1"/>
</dbReference>
<dbReference type="GO" id="GO:0070180">
    <property type="term" value="F:large ribosomal subunit rRNA binding"/>
    <property type="evidence" value="ECO:0007669"/>
    <property type="project" value="TreeGrafter"/>
</dbReference>
<dbReference type="FunFam" id="3.30.1550.10:FF:000006">
    <property type="entry name" value="50S ribosomal protein L11"/>
    <property type="match status" value="1"/>
</dbReference>
<name>A0A7S1BAR1_9STRA</name>